<dbReference type="CDD" id="cd18032">
    <property type="entry name" value="DEXHc_RE_I_III_res"/>
    <property type="match status" value="1"/>
</dbReference>
<accession>A0A480A0W3</accession>
<dbReference type="InterPro" id="IPR001650">
    <property type="entry name" value="Helicase_C-like"/>
</dbReference>
<dbReference type="InterPro" id="IPR006935">
    <property type="entry name" value="Helicase/UvrB_N"/>
</dbReference>
<dbReference type="Pfam" id="PF04851">
    <property type="entry name" value="ResIII"/>
    <property type="match status" value="1"/>
</dbReference>
<organism evidence="4 5">
    <name type="scientific">Sphaerospermopsis reniformis</name>
    <dbReference type="NCBI Taxonomy" id="531300"/>
    <lineage>
        <taxon>Bacteria</taxon>
        <taxon>Bacillati</taxon>
        <taxon>Cyanobacteriota</taxon>
        <taxon>Cyanophyceae</taxon>
        <taxon>Nostocales</taxon>
        <taxon>Aphanizomenonaceae</taxon>
        <taxon>Sphaerospermopsis</taxon>
    </lineage>
</organism>
<evidence type="ECO:0000259" key="3">
    <source>
        <dbReference type="PROSITE" id="PS51192"/>
    </source>
</evidence>
<dbReference type="Pfam" id="PF13643">
    <property type="entry name" value="DUF4145"/>
    <property type="match status" value="1"/>
</dbReference>
<dbReference type="CDD" id="cd18799">
    <property type="entry name" value="SF2_C_EcoAI-like"/>
    <property type="match status" value="1"/>
</dbReference>
<dbReference type="Proteomes" id="UP000300142">
    <property type="component" value="Unassembled WGS sequence"/>
</dbReference>
<feature type="coiled-coil region" evidence="1">
    <location>
        <begin position="204"/>
        <end position="231"/>
    </location>
</feature>
<name>A0A480A0W3_9CYAN</name>
<dbReference type="SUPFAM" id="SSF52540">
    <property type="entry name" value="P-loop containing nucleoside triphosphate hydrolases"/>
    <property type="match status" value="2"/>
</dbReference>
<feature type="region of interest" description="Disordered" evidence="2">
    <location>
        <begin position="144"/>
        <end position="187"/>
    </location>
</feature>
<dbReference type="RefSeq" id="WP_137667570.1">
    <property type="nucleotide sequence ID" value="NZ_BJCE01000074.1"/>
</dbReference>
<comment type="caution">
    <text evidence="4">The sequence shown here is derived from an EMBL/GenBank/DDBJ whole genome shotgun (WGS) entry which is preliminary data.</text>
</comment>
<protein>
    <submittedName>
        <fullName evidence="4">Type I restriction enzyme R protein</fullName>
    </submittedName>
</protein>
<dbReference type="PROSITE" id="PS51192">
    <property type="entry name" value="HELICASE_ATP_BIND_1"/>
    <property type="match status" value="1"/>
</dbReference>
<dbReference type="InterPro" id="IPR025285">
    <property type="entry name" value="DUF4145"/>
</dbReference>
<dbReference type="InterPro" id="IPR013670">
    <property type="entry name" value="EcoEI_R_C_dom"/>
</dbReference>
<feature type="compositionally biased region" description="Basic and acidic residues" evidence="2">
    <location>
        <begin position="173"/>
        <end position="187"/>
    </location>
</feature>
<evidence type="ECO:0000256" key="2">
    <source>
        <dbReference type="SAM" id="MobiDB-lite"/>
    </source>
</evidence>
<dbReference type="InterPro" id="IPR027417">
    <property type="entry name" value="P-loop_NTPase"/>
</dbReference>
<dbReference type="InterPro" id="IPR007409">
    <property type="entry name" value="Restrct_endonuc_type1_HsdR_N"/>
</dbReference>
<sequence length="1232" mass="140514">MSQFTFLQAEFPTIYESAHKAFKTAYRDPRTACFYSRRALELTVNWLYKYDNTLNLPYQDNISALIHEPTFKQLVGQAIFNKAKLIIKIGNNAVHDERKVPVNDSLTAVKEFFHIAYWLTRTYGRTTKPEPGLTFDINAIPQVTKTTPVSEQSRTPASERDKTPVSEQNQTKLSEKNKTPVSERSRTQELQKLAIELKEKDEKLSLLLTDKNALDETIKQLRAELAAVKKVNISQPDTHDYSEQETRKSIIDLLLKEAGWKLVSTSLNQRNSSRSLSEVEGRSLSEVEGSEACTELVLSEAEVRSRSVEGSEAEVQSRSVEGNVSCEYPVTGMPNNSGNGSVDYVLWGDDGKPLAVVEAKRTRKDPRNGQQQAKLYADCLEKQFNQRPLIFYTNGYEHWLWDDTNYPPRQVQGFYKKAELELLIQRRSIRRSLAQADIKPSIAERYYQTRAIRRVTEAIETDKERKTLLVMATGAGKTRTAIALVEMLMRCNWVKRALFLADRVALVDQTIKVLKKHLPEASPVNLVTEKDGEGRVFACTYQTMMGLIDDTKESEKRFSVAHFDIIIVDEAHRSVFQKYRHIFNNFDALLLGLTATPKDEIDRNTYGLFDLESGVPTDAYGLEDAVKDGFLVPPQAVSIPLKFQRQGINYSQLSETEREEWDAIEWDDEGNIPDRIEAAAVNQWLFNQDTVDKVLEHLMTRGLKVAGGDILGKTIIFAKNQAHANFIADRFNINYPQFKGEFARVITFNTKYAQSIIDDFSKKDKMPHIAISVDMLDTGIDVPEVVNLVMFKLVRSKTKFWQMLGRGTRRCADLFGIGQDKQFFYVFDYCQNLEFFQHNPETTDAPIGKSLSKQLFTKRLELIAELDKSIVDNSINNSAIYENQTSAKEPKTNTELRHQIANLLYTEVAAMNTENFIVRTKRQFVEKYGNYESWKSLAQEDIITLNQEIAGLPSQIPTEAEETKRFDILILKLQLAIVKSQPNLKQLQTQVKSIAGLLEEKPDIPLIQAQLPLIQDIQSDEWWQDVTLPMLETLRKRLRGLVNLIDKKQREPIYTNFEDEMGEEIIVELPHFTSTDQFYKFRSKARAFLRGHQDNIVIFKLRTNKQLTASDLSELERILAESGIGETEDINRAKEESQGLGLFVRSLVGLDREVAKQELASFIADKNLNANQIEFIDMIINYLTEHGVMDAALLYESPFTDITPQGPDGLFTSAQVDELIACLEEVYQKAIA</sequence>
<dbReference type="SMART" id="SM00487">
    <property type="entry name" value="DEXDc"/>
    <property type="match status" value="1"/>
</dbReference>
<keyword evidence="5" id="KW-1185">Reference proteome</keyword>
<dbReference type="Pfam" id="PF04313">
    <property type="entry name" value="HSDR_N"/>
    <property type="match status" value="1"/>
</dbReference>
<dbReference type="InterPro" id="IPR050742">
    <property type="entry name" value="Helicase_Restrict-Modif_Enz"/>
</dbReference>
<feature type="compositionally biased region" description="Polar residues" evidence="2">
    <location>
        <begin position="144"/>
        <end position="156"/>
    </location>
</feature>
<feature type="domain" description="Helicase ATP-binding" evidence="3">
    <location>
        <begin position="458"/>
        <end position="615"/>
    </location>
</feature>
<dbReference type="Gene3D" id="3.90.1570.30">
    <property type="match status" value="1"/>
</dbReference>
<dbReference type="PANTHER" id="PTHR47396">
    <property type="entry name" value="TYPE I RESTRICTION ENZYME ECOKI R PROTEIN"/>
    <property type="match status" value="1"/>
</dbReference>
<evidence type="ECO:0000256" key="1">
    <source>
        <dbReference type="SAM" id="Coils"/>
    </source>
</evidence>
<dbReference type="InterPro" id="IPR014001">
    <property type="entry name" value="Helicase_ATP-bd"/>
</dbReference>
<dbReference type="Gene3D" id="3.40.50.300">
    <property type="entry name" value="P-loop containing nucleotide triphosphate hydrolases"/>
    <property type="match status" value="2"/>
</dbReference>
<dbReference type="Pfam" id="PF08463">
    <property type="entry name" value="EcoEI_R_C"/>
    <property type="match status" value="1"/>
</dbReference>
<evidence type="ECO:0000313" key="5">
    <source>
        <dbReference type="Proteomes" id="UP000300142"/>
    </source>
</evidence>
<dbReference type="GO" id="GO:0009035">
    <property type="term" value="F:type I site-specific deoxyribonuclease activity"/>
    <property type="evidence" value="ECO:0007669"/>
    <property type="project" value="UniProtKB-EC"/>
</dbReference>
<dbReference type="PANTHER" id="PTHR47396:SF1">
    <property type="entry name" value="ATP-DEPENDENT HELICASE IRC3-RELATED"/>
    <property type="match status" value="1"/>
</dbReference>
<gene>
    <name evidence="4" type="primary">hsdR</name>
    <name evidence="4" type="ORF">SR1949_24610</name>
</gene>
<dbReference type="Pfam" id="PF00271">
    <property type="entry name" value="Helicase_C"/>
    <property type="match status" value="1"/>
</dbReference>
<evidence type="ECO:0000313" key="4">
    <source>
        <dbReference type="EMBL" id="GCL37353.1"/>
    </source>
</evidence>
<reference evidence="5" key="1">
    <citation type="submission" date="2019-02" db="EMBL/GenBank/DDBJ databases">
        <title>Draft genome sequence of Sphaerospermopsis reniformis NIES-1949.</title>
        <authorList>
            <person name="Yamaguchi H."/>
            <person name="Suzuki S."/>
            <person name="Kawachi M."/>
        </authorList>
    </citation>
    <scope>NUCLEOTIDE SEQUENCE [LARGE SCALE GENOMIC DNA]</scope>
    <source>
        <strain evidence="5">NIES-1949</strain>
    </source>
</reference>
<keyword evidence="1" id="KW-0175">Coiled coil</keyword>
<dbReference type="GO" id="GO:0003677">
    <property type="term" value="F:DNA binding"/>
    <property type="evidence" value="ECO:0007669"/>
    <property type="project" value="UniProtKB-KW"/>
</dbReference>
<dbReference type="GO" id="GO:0005829">
    <property type="term" value="C:cytosol"/>
    <property type="evidence" value="ECO:0007669"/>
    <property type="project" value="TreeGrafter"/>
</dbReference>
<dbReference type="AlphaFoldDB" id="A0A480A0W3"/>
<dbReference type="GO" id="GO:0009307">
    <property type="term" value="P:DNA restriction-modification system"/>
    <property type="evidence" value="ECO:0007669"/>
    <property type="project" value="UniProtKB-KW"/>
</dbReference>
<proteinExistence type="predicted"/>
<dbReference type="EMBL" id="BJCE01000074">
    <property type="protein sequence ID" value="GCL37353.1"/>
    <property type="molecule type" value="Genomic_DNA"/>
</dbReference>
<dbReference type="GO" id="GO:0005524">
    <property type="term" value="F:ATP binding"/>
    <property type="evidence" value="ECO:0007669"/>
    <property type="project" value="UniProtKB-KW"/>
</dbReference>